<dbReference type="AlphaFoldDB" id="A0AAD7FZV6"/>
<name>A0AAD7FZV6_9AGAR</name>
<gene>
    <name evidence="1" type="ORF">FB45DRAFT_890381</name>
</gene>
<comment type="caution">
    <text evidence="1">The sequence shown here is derived from an EMBL/GenBank/DDBJ whole genome shotgun (WGS) entry which is preliminary data.</text>
</comment>
<accession>A0AAD7FZV6</accession>
<dbReference type="EMBL" id="JARKIF010000001">
    <property type="protein sequence ID" value="KAJ7651373.1"/>
    <property type="molecule type" value="Genomic_DNA"/>
</dbReference>
<dbReference type="Proteomes" id="UP001221142">
    <property type="component" value="Unassembled WGS sequence"/>
</dbReference>
<evidence type="ECO:0000313" key="1">
    <source>
        <dbReference type="EMBL" id="KAJ7651373.1"/>
    </source>
</evidence>
<protein>
    <submittedName>
        <fullName evidence="1">Uncharacterized protein</fullName>
    </submittedName>
</protein>
<reference evidence="1" key="1">
    <citation type="submission" date="2023-03" db="EMBL/GenBank/DDBJ databases">
        <title>Massive genome expansion in bonnet fungi (Mycena s.s.) driven by repeated elements and novel gene families across ecological guilds.</title>
        <authorList>
            <consortium name="Lawrence Berkeley National Laboratory"/>
            <person name="Harder C.B."/>
            <person name="Miyauchi S."/>
            <person name="Viragh M."/>
            <person name="Kuo A."/>
            <person name="Thoen E."/>
            <person name="Andreopoulos B."/>
            <person name="Lu D."/>
            <person name="Skrede I."/>
            <person name="Drula E."/>
            <person name="Henrissat B."/>
            <person name="Morin E."/>
            <person name="Kohler A."/>
            <person name="Barry K."/>
            <person name="LaButti K."/>
            <person name="Morin E."/>
            <person name="Salamov A."/>
            <person name="Lipzen A."/>
            <person name="Mereny Z."/>
            <person name="Hegedus B."/>
            <person name="Baldrian P."/>
            <person name="Stursova M."/>
            <person name="Weitz H."/>
            <person name="Taylor A."/>
            <person name="Grigoriev I.V."/>
            <person name="Nagy L.G."/>
            <person name="Martin F."/>
            <person name="Kauserud H."/>
        </authorList>
    </citation>
    <scope>NUCLEOTIDE SEQUENCE</scope>
    <source>
        <strain evidence="1">9284</strain>
    </source>
</reference>
<sequence>MRELSVFFFLTSMSQPQDLDLLQRLLTLPFGSRLHTVLFSGVLHPQFSEFVSSAMQRVPAVPSLKAATVFAGFACWEDFIQIWKGCSPNMRRVAGHPNMVHVDQNAPAEAPAIGRGAMVSGAPEKQRIQLESFSSSSSEATCRWPRDDRCPFDVSHIQALQLDHPIDRRFSECLGGLRTIEVLSTDATDIADISGFRQLAQLEVRFMSFLPAKWGLFRTILPQNRRQFKAIRFVRRLASLAEEAQVFEELEGLVFEMQDIFPQLTIVEIVAKIQPQELAAIQRDLFQRLNPRITLRWTIGGVDECAPWYTKIV</sequence>
<keyword evidence="2" id="KW-1185">Reference proteome</keyword>
<organism evidence="1 2">
    <name type="scientific">Roridomyces roridus</name>
    <dbReference type="NCBI Taxonomy" id="1738132"/>
    <lineage>
        <taxon>Eukaryota</taxon>
        <taxon>Fungi</taxon>
        <taxon>Dikarya</taxon>
        <taxon>Basidiomycota</taxon>
        <taxon>Agaricomycotina</taxon>
        <taxon>Agaricomycetes</taxon>
        <taxon>Agaricomycetidae</taxon>
        <taxon>Agaricales</taxon>
        <taxon>Marasmiineae</taxon>
        <taxon>Mycenaceae</taxon>
        <taxon>Roridomyces</taxon>
    </lineage>
</organism>
<proteinExistence type="predicted"/>
<evidence type="ECO:0000313" key="2">
    <source>
        <dbReference type="Proteomes" id="UP001221142"/>
    </source>
</evidence>